<organism evidence="2 3">
    <name type="scientific">Mycolicibacterium mucogenicum</name>
    <name type="common">Mycobacterium mucogenicum</name>
    <dbReference type="NCBI Taxonomy" id="56689"/>
    <lineage>
        <taxon>Bacteria</taxon>
        <taxon>Bacillati</taxon>
        <taxon>Actinomycetota</taxon>
        <taxon>Actinomycetes</taxon>
        <taxon>Mycobacteriales</taxon>
        <taxon>Mycobacteriaceae</taxon>
        <taxon>Mycolicibacterium</taxon>
    </lineage>
</organism>
<sequence length="280" mass="28893">MTTDALFCGIDLARRIEGAEAQFMAAATNAARARGAPASVRPVGGGFACFAEPGSPMNKVVGVGFGAIPEAAEWAEIEAGCAANGAPVQVELANLADPGIGRTLTGRGYRLVGFENVLGRAVAVGAEPVVAGVEVRRSDDINAWVEVVVDGFAHPDDQGVASHEEFPRGIVERAERDIEKAGAAAYLASIDGIVAGGAAARFADGIAQLAGAATRPDYRRRGVQSALLAKRLADAAAAGCDIAVVTTGAGTKSQQNVQRFGFQLLYTRAILVFDRERSTP</sequence>
<dbReference type="AlphaFoldDB" id="A0A1A3H7G4"/>
<evidence type="ECO:0000259" key="1">
    <source>
        <dbReference type="PROSITE" id="PS51186"/>
    </source>
</evidence>
<keyword evidence="2" id="KW-0808">Transferase</keyword>
<evidence type="ECO:0000313" key="2">
    <source>
        <dbReference type="EMBL" id="OBJ43604.1"/>
    </source>
</evidence>
<dbReference type="InterPro" id="IPR000182">
    <property type="entry name" value="GNAT_dom"/>
</dbReference>
<dbReference type="InterPro" id="IPR016181">
    <property type="entry name" value="Acyl_CoA_acyltransferase"/>
</dbReference>
<protein>
    <submittedName>
        <fullName evidence="2">GNAT family acetyltransferase</fullName>
    </submittedName>
</protein>
<dbReference type="OrthoDB" id="2350893at2"/>
<dbReference type="Gene3D" id="3.40.630.30">
    <property type="match status" value="1"/>
</dbReference>
<comment type="caution">
    <text evidence="2">The sequence shown here is derived from an EMBL/GenBank/DDBJ whole genome shotgun (WGS) entry which is preliminary data.</text>
</comment>
<accession>A0A1A3H7G4</accession>
<evidence type="ECO:0000313" key="3">
    <source>
        <dbReference type="Proteomes" id="UP000093898"/>
    </source>
</evidence>
<name>A0A1A3H7G4_MYCMU</name>
<dbReference type="PROSITE" id="PS51186">
    <property type="entry name" value="GNAT"/>
    <property type="match status" value="1"/>
</dbReference>
<reference evidence="2 3" key="1">
    <citation type="submission" date="2016-06" db="EMBL/GenBank/DDBJ databases">
        <authorList>
            <person name="Kjaerup R.B."/>
            <person name="Dalgaard T.S."/>
            <person name="Juul-Madsen H.R."/>
        </authorList>
    </citation>
    <scope>NUCLEOTIDE SEQUENCE [LARGE SCALE GENOMIC DNA]</scope>
    <source>
        <strain evidence="2 3">1127319.6</strain>
    </source>
</reference>
<feature type="domain" description="N-acetyltransferase" evidence="1">
    <location>
        <begin position="130"/>
        <end position="276"/>
    </location>
</feature>
<dbReference type="GO" id="GO:0016747">
    <property type="term" value="F:acyltransferase activity, transferring groups other than amino-acyl groups"/>
    <property type="evidence" value="ECO:0007669"/>
    <property type="project" value="InterPro"/>
</dbReference>
<dbReference type="Pfam" id="PF00583">
    <property type="entry name" value="Acetyltransf_1"/>
    <property type="match status" value="1"/>
</dbReference>
<dbReference type="Proteomes" id="UP000093898">
    <property type="component" value="Unassembled WGS sequence"/>
</dbReference>
<dbReference type="SUPFAM" id="SSF55729">
    <property type="entry name" value="Acyl-CoA N-acyltransferases (Nat)"/>
    <property type="match status" value="1"/>
</dbReference>
<dbReference type="STRING" id="56689.GCA_001291445_05675"/>
<dbReference type="EMBL" id="LZLC01000074">
    <property type="protein sequence ID" value="OBJ43604.1"/>
    <property type="molecule type" value="Genomic_DNA"/>
</dbReference>
<proteinExistence type="predicted"/>
<gene>
    <name evidence="2" type="ORF">A5630_18260</name>
</gene>
<dbReference type="RefSeq" id="WP_064980100.1">
    <property type="nucleotide sequence ID" value="NZ_LZLC01000074.1"/>
</dbReference>